<gene>
    <name evidence="2" type="ORF">Tci_059920</name>
</gene>
<accession>A0A6L2NS96</accession>
<protein>
    <submittedName>
        <fullName evidence="2">Uncharacterized protein</fullName>
    </submittedName>
</protein>
<feature type="region of interest" description="Disordered" evidence="1">
    <location>
        <begin position="50"/>
        <end position="176"/>
    </location>
</feature>
<sequence length="176" mass="19365">MSSDSHATITYTFMSSYEVIVNGYFRMPIDPLDPYAQLVIEVLPLPDYIPRPEAPSSPDYIPRPEYPEYLPPADDVFPAEEQPLPTAVSPTAEGDDDGNDDGDDLLEDDADDEDEEESSDSEEEEEEHLALTVPTPALHSSISALEDSDQTEPFEEGETATTPPPSAYRVTARISV</sequence>
<dbReference type="AlphaFoldDB" id="A0A6L2NS96"/>
<comment type="caution">
    <text evidence="2">The sequence shown here is derived from an EMBL/GenBank/DDBJ whole genome shotgun (WGS) entry which is preliminary data.</text>
</comment>
<dbReference type="EMBL" id="BKCJ010009643">
    <property type="protein sequence ID" value="GEU87942.1"/>
    <property type="molecule type" value="Genomic_DNA"/>
</dbReference>
<reference evidence="2" key="1">
    <citation type="journal article" date="2019" name="Sci. Rep.">
        <title>Draft genome of Tanacetum cinerariifolium, the natural source of mosquito coil.</title>
        <authorList>
            <person name="Yamashiro T."/>
            <person name="Shiraishi A."/>
            <person name="Satake H."/>
            <person name="Nakayama K."/>
        </authorList>
    </citation>
    <scope>NUCLEOTIDE SEQUENCE</scope>
</reference>
<evidence type="ECO:0000313" key="2">
    <source>
        <dbReference type="EMBL" id="GEU87942.1"/>
    </source>
</evidence>
<proteinExistence type="predicted"/>
<organism evidence="2">
    <name type="scientific">Tanacetum cinerariifolium</name>
    <name type="common">Dalmatian daisy</name>
    <name type="synonym">Chrysanthemum cinerariifolium</name>
    <dbReference type="NCBI Taxonomy" id="118510"/>
    <lineage>
        <taxon>Eukaryota</taxon>
        <taxon>Viridiplantae</taxon>
        <taxon>Streptophyta</taxon>
        <taxon>Embryophyta</taxon>
        <taxon>Tracheophyta</taxon>
        <taxon>Spermatophyta</taxon>
        <taxon>Magnoliopsida</taxon>
        <taxon>eudicotyledons</taxon>
        <taxon>Gunneridae</taxon>
        <taxon>Pentapetalae</taxon>
        <taxon>asterids</taxon>
        <taxon>campanulids</taxon>
        <taxon>Asterales</taxon>
        <taxon>Asteraceae</taxon>
        <taxon>Asteroideae</taxon>
        <taxon>Anthemideae</taxon>
        <taxon>Anthemidinae</taxon>
        <taxon>Tanacetum</taxon>
    </lineage>
</organism>
<feature type="compositionally biased region" description="Acidic residues" evidence="1">
    <location>
        <begin position="146"/>
        <end position="158"/>
    </location>
</feature>
<feature type="compositionally biased region" description="Acidic residues" evidence="1">
    <location>
        <begin position="93"/>
        <end position="127"/>
    </location>
</feature>
<name>A0A6L2NS96_TANCI</name>
<evidence type="ECO:0000256" key="1">
    <source>
        <dbReference type="SAM" id="MobiDB-lite"/>
    </source>
</evidence>